<keyword evidence="3" id="KW-1185">Reference proteome</keyword>
<gene>
    <name evidence="2" type="ORF">GMARGA_LOCUS11815</name>
</gene>
<organism evidence="2 3">
    <name type="scientific">Gigaspora margarita</name>
    <dbReference type="NCBI Taxonomy" id="4874"/>
    <lineage>
        <taxon>Eukaryota</taxon>
        <taxon>Fungi</taxon>
        <taxon>Fungi incertae sedis</taxon>
        <taxon>Mucoromycota</taxon>
        <taxon>Glomeromycotina</taxon>
        <taxon>Glomeromycetes</taxon>
        <taxon>Diversisporales</taxon>
        <taxon>Gigasporaceae</taxon>
        <taxon>Gigaspora</taxon>
    </lineage>
</organism>
<feature type="coiled-coil region" evidence="1">
    <location>
        <begin position="53"/>
        <end position="84"/>
    </location>
</feature>
<reference evidence="2 3" key="1">
    <citation type="submission" date="2021-06" db="EMBL/GenBank/DDBJ databases">
        <authorList>
            <person name="Kallberg Y."/>
            <person name="Tangrot J."/>
            <person name="Rosling A."/>
        </authorList>
    </citation>
    <scope>NUCLEOTIDE SEQUENCE [LARGE SCALE GENOMIC DNA]</scope>
    <source>
        <strain evidence="2 3">120-4 pot B 10/14</strain>
    </source>
</reference>
<dbReference type="Proteomes" id="UP000789901">
    <property type="component" value="Unassembled WGS sequence"/>
</dbReference>
<comment type="caution">
    <text evidence="2">The sequence shown here is derived from an EMBL/GenBank/DDBJ whole genome shotgun (WGS) entry which is preliminary data.</text>
</comment>
<accession>A0ABN7UY40</accession>
<name>A0ABN7UY40_GIGMA</name>
<evidence type="ECO:0000313" key="3">
    <source>
        <dbReference type="Proteomes" id="UP000789901"/>
    </source>
</evidence>
<evidence type="ECO:0000313" key="2">
    <source>
        <dbReference type="EMBL" id="CAG8695994.1"/>
    </source>
</evidence>
<dbReference type="EMBL" id="CAJVQB010007033">
    <property type="protein sequence ID" value="CAG8695994.1"/>
    <property type="molecule type" value="Genomic_DNA"/>
</dbReference>
<keyword evidence="1" id="KW-0175">Coiled coil</keyword>
<proteinExistence type="predicted"/>
<evidence type="ECO:0000256" key="1">
    <source>
        <dbReference type="SAM" id="Coils"/>
    </source>
</evidence>
<sequence>MISEYLFSTSSSNTKLVFAIYSISLSRLIDHFGDNEPKKVKTMISFYLNWHARMEKNNAIENIKKKLADQIKELKKIANQSDTKIKKSIDNIKEVLEDQKEELVKIIFILEMDKINNKIIEIKKALLYQINMMNLYSKMMQNNETIDRIDALEKILSIIGLNTIRNKLFKIFILLQDFQEK</sequence>
<protein>
    <submittedName>
        <fullName evidence="2">9622_t:CDS:1</fullName>
    </submittedName>
</protein>